<keyword evidence="2" id="KW-1185">Reference proteome</keyword>
<dbReference type="AlphaFoldDB" id="A0A023CXA0"/>
<dbReference type="STRING" id="1423806.FD15_GL000578"/>
<gene>
    <name evidence="1" type="ORF">FD15_GL000578</name>
</gene>
<evidence type="ECO:0000313" key="1">
    <source>
        <dbReference type="EMBL" id="KRN07014.1"/>
    </source>
</evidence>
<protein>
    <submittedName>
        <fullName evidence="1">Uncharacterized protein</fullName>
    </submittedName>
</protein>
<accession>A0A023CXA0</accession>
<dbReference type="Proteomes" id="UP000050961">
    <property type="component" value="Unassembled WGS sequence"/>
</dbReference>
<comment type="caution">
    <text evidence="1">The sequence shown here is derived from an EMBL/GenBank/DDBJ whole genome shotgun (WGS) entry which is preliminary data.</text>
</comment>
<name>A0A023CXA0_9LACO</name>
<evidence type="ECO:0000313" key="2">
    <source>
        <dbReference type="Proteomes" id="UP000050961"/>
    </source>
</evidence>
<dbReference type="EMBL" id="AYZF01000008">
    <property type="protein sequence ID" value="KRN07014.1"/>
    <property type="molecule type" value="Genomic_DNA"/>
</dbReference>
<sequence length="63" mass="7199">MKEQLANTGKLVELQFSSSLTFKKKSISLSKVKRIQNKAKINNSSLVNHDWAFYFVGRLCHSV</sequence>
<dbReference type="PATRIC" id="fig|1423806.3.peg.591"/>
<proteinExistence type="predicted"/>
<reference evidence="1 2" key="1">
    <citation type="journal article" date="2015" name="Genome Announc.">
        <title>Expanding the biotechnology potential of lactobacilli through comparative genomics of 213 strains and associated genera.</title>
        <authorList>
            <person name="Sun Z."/>
            <person name="Harris H.M."/>
            <person name="McCann A."/>
            <person name="Guo C."/>
            <person name="Argimon S."/>
            <person name="Zhang W."/>
            <person name="Yang X."/>
            <person name="Jeffery I.B."/>
            <person name="Cooney J.C."/>
            <person name="Kagawa T.F."/>
            <person name="Liu W."/>
            <person name="Song Y."/>
            <person name="Salvetti E."/>
            <person name="Wrobel A."/>
            <person name="Rasinkangas P."/>
            <person name="Parkhill J."/>
            <person name="Rea M.C."/>
            <person name="O'Sullivan O."/>
            <person name="Ritari J."/>
            <person name="Douillard F.P."/>
            <person name="Paul Ross R."/>
            <person name="Yang R."/>
            <person name="Briner A.E."/>
            <person name="Felis G.E."/>
            <person name="de Vos W.M."/>
            <person name="Barrangou R."/>
            <person name="Klaenhammer T.R."/>
            <person name="Caufield P.W."/>
            <person name="Cui Y."/>
            <person name="Zhang H."/>
            <person name="O'Toole P.W."/>
        </authorList>
    </citation>
    <scope>NUCLEOTIDE SEQUENCE [LARGE SCALE GENOMIC DNA]</scope>
    <source>
        <strain evidence="1 2">DSM 21376</strain>
    </source>
</reference>
<organism evidence="1 2">
    <name type="scientific">Liquorilactobacillus sucicola DSM 21376 = JCM 15457</name>
    <dbReference type="NCBI Taxonomy" id="1423806"/>
    <lineage>
        <taxon>Bacteria</taxon>
        <taxon>Bacillati</taxon>
        <taxon>Bacillota</taxon>
        <taxon>Bacilli</taxon>
        <taxon>Lactobacillales</taxon>
        <taxon>Lactobacillaceae</taxon>
        <taxon>Liquorilactobacillus</taxon>
    </lineage>
</organism>